<dbReference type="AlphaFoldDB" id="A0AAD2D249"/>
<reference evidence="1" key="1">
    <citation type="submission" date="2023-07" db="EMBL/GenBank/DDBJ databases">
        <authorList>
            <consortium name="AG Swart"/>
            <person name="Singh M."/>
            <person name="Singh A."/>
            <person name="Seah K."/>
            <person name="Emmerich C."/>
        </authorList>
    </citation>
    <scope>NUCLEOTIDE SEQUENCE</scope>
    <source>
        <strain evidence="1">DP1</strain>
    </source>
</reference>
<name>A0AAD2D249_EUPCR</name>
<keyword evidence="2" id="KW-1185">Reference proteome</keyword>
<protein>
    <submittedName>
        <fullName evidence="1">Uncharacterized protein</fullName>
    </submittedName>
</protein>
<gene>
    <name evidence="1" type="ORF">ECRASSUSDP1_LOCUS18595</name>
</gene>
<organism evidence="1 2">
    <name type="scientific">Euplotes crassus</name>
    <dbReference type="NCBI Taxonomy" id="5936"/>
    <lineage>
        <taxon>Eukaryota</taxon>
        <taxon>Sar</taxon>
        <taxon>Alveolata</taxon>
        <taxon>Ciliophora</taxon>
        <taxon>Intramacronucleata</taxon>
        <taxon>Spirotrichea</taxon>
        <taxon>Hypotrichia</taxon>
        <taxon>Euplotida</taxon>
        <taxon>Euplotidae</taxon>
        <taxon>Moneuplotes</taxon>
    </lineage>
</organism>
<proteinExistence type="predicted"/>
<sequence length="223" mass="23586">MAATLVASSTVLSESGSYRFTIDISANAEDSNNTDVTLGLILGSTTQPLTNNYYVSGACVDVISYNYELSSDSITLKGFGIEWKCAANCNSLEAVYDTVNFYAGAHWGGTTNHVISSQSTLTAVTSPAGVNSNNSTAKTVSHTWTSLNSSQLANTITFPDQNETWYVRCFGKFNHATSVNFAAGITDLSTSLGREKNVTLIGRGHRVTAAILAIAVSLAALVM</sequence>
<dbReference type="EMBL" id="CAMPGE010018833">
    <property type="protein sequence ID" value="CAI2377212.1"/>
    <property type="molecule type" value="Genomic_DNA"/>
</dbReference>
<accession>A0AAD2D249</accession>
<evidence type="ECO:0000313" key="1">
    <source>
        <dbReference type="EMBL" id="CAI2377212.1"/>
    </source>
</evidence>
<evidence type="ECO:0000313" key="2">
    <source>
        <dbReference type="Proteomes" id="UP001295684"/>
    </source>
</evidence>
<comment type="caution">
    <text evidence="1">The sequence shown here is derived from an EMBL/GenBank/DDBJ whole genome shotgun (WGS) entry which is preliminary data.</text>
</comment>
<dbReference type="Proteomes" id="UP001295684">
    <property type="component" value="Unassembled WGS sequence"/>
</dbReference>